<keyword evidence="2" id="KW-0808">Transferase</keyword>
<dbReference type="GO" id="GO:0002949">
    <property type="term" value="P:tRNA threonylcarbamoyladenosine modification"/>
    <property type="evidence" value="ECO:0007669"/>
    <property type="project" value="InterPro"/>
</dbReference>
<dbReference type="SUPFAM" id="SSF53067">
    <property type="entry name" value="Actin-like ATPase domain"/>
    <property type="match status" value="1"/>
</dbReference>
<proteinExistence type="predicted"/>
<accession>A0A5C1AK22</accession>
<dbReference type="OrthoDB" id="9784166at2"/>
<gene>
    <name evidence="2" type="primary">tsaB</name>
    <name evidence="2" type="ORF">PX52LOC_05056</name>
</gene>
<dbReference type="RefSeq" id="WP_149112582.1">
    <property type="nucleotide sequence ID" value="NZ_CP042425.1"/>
</dbReference>
<dbReference type="Gene3D" id="3.30.420.40">
    <property type="match status" value="2"/>
</dbReference>
<evidence type="ECO:0000313" key="3">
    <source>
        <dbReference type="Proteomes" id="UP000324974"/>
    </source>
</evidence>
<dbReference type="EMBL" id="CP042425">
    <property type="protein sequence ID" value="QEL18042.1"/>
    <property type="molecule type" value="Genomic_DNA"/>
</dbReference>
<protein>
    <submittedName>
        <fullName evidence="2">tRNA (Adenosine(37)-N6)-threonylcarbamoyltransferase complex dimerization subunit type 1 TsaB</fullName>
    </submittedName>
</protein>
<name>A0A5C1AK22_9BACT</name>
<dbReference type="KEGG" id="lrs:PX52LOC_05056"/>
<reference evidence="3" key="1">
    <citation type="submission" date="2019-08" db="EMBL/GenBank/DDBJ databases">
        <title>Limnoglobus roseus gen. nov., sp. nov., a novel freshwater planctomycete with a giant genome from the family Gemmataceae.</title>
        <authorList>
            <person name="Kulichevskaya I.S."/>
            <person name="Naumoff D.G."/>
            <person name="Miroshnikov K."/>
            <person name="Ivanova A."/>
            <person name="Philippov D.A."/>
            <person name="Hakobyan A."/>
            <person name="Rijpstra I.C."/>
            <person name="Sinninghe Damste J.S."/>
            <person name="Liesack W."/>
            <person name="Dedysh S.N."/>
        </authorList>
    </citation>
    <scope>NUCLEOTIDE SEQUENCE [LARGE SCALE GENOMIC DNA]</scope>
    <source>
        <strain evidence="3">PX52</strain>
    </source>
</reference>
<dbReference type="InterPro" id="IPR022496">
    <property type="entry name" value="T6A_TsaB"/>
</dbReference>
<keyword evidence="3" id="KW-1185">Reference proteome</keyword>
<dbReference type="NCBIfam" id="TIGR03725">
    <property type="entry name" value="T6A_YeaZ"/>
    <property type="match status" value="1"/>
</dbReference>
<dbReference type="CDD" id="cd24032">
    <property type="entry name" value="ASKHA_NBD_TsaB"/>
    <property type="match status" value="1"/>
</dbReference>
<sequence>MSEWRLILETSGRIGNVGLARGNELIHAAKLDENCRHARDLMATVQRFLTAESLRVGDLGAILVGIGPGGYTGLRVGLTTAKVLAYASGVPLIAVPTFNAVAQQAPPEAVRLWVIADALQGTLYFQRFETNDGFREPTEPLQIVSAGEWLPWANKELWLMGPGVAVYGNQLPCDARVVDPLACEPQLEGMLRAAERLTPLGREELFRIEPLYLRGSSAEEKAKRDDLANRGAGVT</sequence>
<dbReference type="Pfam" id="PF00814">
    <property type="entry name" value="TsaD"/>
    <property type="match status" value="1"/>
</dbReference>
<feature type="domain" description="Gcp-like" evidence="1">
    <location>
        <begin position="36"/>
        <end position="132"/>
    </location>
</feature>
<dbReference type="GO" id="GO:0016740">
    <property type="term" value="F:transferase activity"/>
    <property type="evidence" value="ECO:0007669"/>
    <property type="project" value="UniProtKB-KW"/>
</dbReference>
<evidence type="ECO:0000313" key="2">
    <source>
        <dbReference type="EMBL" id="QEL18042.1"/>
    </source>
</evidence>
<evidence type="ECO:0000259" key="1">
    <source>
        <dbReference type="Pfam" id="PF00814"/>
    </source>
</evidence>
<dbReference type="InterPro" id="IPR000905">
    <property type="entry name" value="Gcp-like_dom"/>
</dbReference>
<dbReference type="AlphaFoldDB" id="A0A5C1AK22"/>
<dbReference type="Proteomes" id="UP000324974">
    <property type="component" value="Chromosome"/>
</dbReference>
<organism evidence="2 3">
    <name type="scientific">Limnoglobus roseus</name>
    <dbReference type="NCBI Taxonomy" id="2598579"/>
    <lineage>
        <taxon>Bacteria</taxon>
        <taxon>Pseudomonadati</taxon>
        <taxon>Planctomycetota</taxon>
        <taxon>Planctomycetia</taxon>
        <taxon>Gemmatales</taxon>
        <taxon>Gemmataceae</taxon>
        <taxon>Limnoglobus</taxon>
    </lineage>
</organism>
<dbReference type="InterPro" id="IPR043129">
    <property type="entry name" value="ATPase_NBD"/>
</dbReference>